<keyword evidence="2" id="KW-0689">Ribosomal protein</keyword>
<dbReference type="EMBL" id="CM009293">
    <property type="protein sequence ID" value="PNT38926.1"/>
    <property type="molecule type" value="Genomic_DNA"/>
</dbReference>
<reference evidence="6 7" key="1">
    <citation type="journal article" date="2006" name="Science">
        <title>The genome of black cottonwood, Populus trichocarpa (Torr. &amp; Gray).</title>
        <authorList>
            <person name="Tuskan G.A."/>
            <person name="Difazio S."/>
            <person name="Jansson S."/>
            <person name="Bohlmann J."/>
            <person name="Grigoriev I."/>
            <person name="Hellsten U."/>
            <person name="Putnam N."/>
            <person name="Ralph S."/>
            <person name="Rombauts S."/>
            <person name="Salamov A."/>
            <person name="Schein J."/>
            <person name="Sterck L."/>
            <person name="Aerts A."/>
            <person name="Bhalerao R.R."/>
            <person name="Bhalerao R.P."/>
            <person name="Blaudez D."/>
            <person name="Boerjan W."/>
            <person name="Brun A."/>
            <person name="Brunner A."/>
            <person name="Busov V."/>
            <person name="Campbell M."/>
            <person name="Carlson J."/>
            <person name="Chalot M."/>
            <person name="Chapman J."/>
            <person name="Chen G.L."/>
            <person name="Cooper D."/>
            <person name="Coutinho P.M."/>
            <person name="Couturier J."/>
            <person name="Covert S."/>
            <person name="Cronk Q."/>
            <person name="Cunningham R."/>
            <person name="Davis J."/>
            <person name="Degroeve S."/>
            <person name="Dejardin A."/>
            <person name="Depamphilis C."/>
            <person name="Detter J."/>
            <person name="Dirks B."/>
            <person name="Dubchak I."/>
            <person name="Duplessis S."/>
            <person name="Ehlting J."/>
            <person name="Ellis B."/>
            <person name="Gendler K."/>
            <person name="Goodstein D."/>
            <person name="Gribskov M."/>
            <person name="Grimwood J."/>
            <person name="Groover A."/>
            <person name="Gunter L."/>
            <person name="Hamberger B."/>
            <person name="Heinze B."/>
            <person name="Helariutta Y."/>
            <person name="Henrissat B."/>
            <person name="Holligan D."/>
            <person name="Holt R."/>
            <person name="Huang W."/>
            <person name="Islam-Faridi N."/>
            <person name="Jones S."/>
            <person name="Jones-Rhoades M."/>
            <person name="Jorgensen R."/>
            <person name="Joshi C."/>
            <person name="Kangasjarvi J."/>
            <person name="Karlsson J."/>
            <person name="Kelleher C."/>
            <person name="Kirkpatrick R."/>
            <person name="Kirst M."/>
            <person name="Kohler A."/>
            <person name="Kalluri U."/>
            <person name="Larimer F."/>
            <person name="Leebens-Mack J."/>
            <person name="Leple J.C."/>
            <person name="Locascio P."/>
            <person name="Lou Y."/>
            <person name="Lucas S."/>
            <person name="Martin F."/>
            <person name="Montanini B."/>
            <person name="Napoli C."/>
            <person name="Nelson D.R."/>
            <person name="Nelson C."/>
            <person name="Nieminen K."/>
            <person name="Nilsson O."/>
            <person name="Pereda V."/>
            <person name="Peter G."/>
            <person name="Philippe R."/>
            <person name="Pilate G."/>
            <person name="Poliakov A."/>
            <person name="Razumovskaya J."/>
            <person name="Richardson P."/>
            <person name="Rinaldi C."/>
            <person name="Ritland K."/>
            <person name="Rouze P."/>
            <person name="Ryaboy D."/>
            <person name="Schmutz J."/>
            <person name="Schrader J."/>
            <person name="Segerman B."/>
            <person name="Shin H."/>
            <person name="Siddiqui A."/>
            <person name="Sterky F."/>
            <person name="Terry A."/>
            <person name="Tsai C.J."/>
            <person name="Uberbacher E."/>
            <person name="Unneberg P."/>
            <person name="Vahala J."/>
            <person name="Wall K."/>
            <person name="Wessler S."/>
            <person name="Yang G."/>
            <person name="Yin T."/>
            <person name="Douglas C."/>
            <person name="Marra M."/>
            <person name="Sandberg G."/>
            <person name="Van de Peer Y."/>
            <person name="Rokhsar D."/>
        </authorList>
    </citation>
    <scope>NUCLEOTIDE SEQUENCE [LARGE SCALE GENOMIC DNA]</scope>
    <source>
        <strain evidence="7">cv. Nisqually</strain>
    </source>
</reference>
<protein>
    <recommendedName>
        <fullName evidence="4">Large ribosomal subunit protein uL4m</fullName>
    </recommendedName>
</protein>
<evidence type="ECO:0000256" key="3">
    <source>
        <dbReference type="ARBA" id="ARBA00023274"/>
    </source>
</evidence>
<feature type="compositionally biased region" description="Polar residues" evidence="5">
    <location>
        <begin position="152"/>
        <end position="162"/>
    </location>
</feature>
<dbReference type="PANTHER" id="PTHR10746">
    <property type="entry name" value="50S RIBOSOMAL PROTEIN L4"/>
    <property type="match status" value="1"/>
</dbReference>
<feature type="region of interest" description="Disordered" evidence="5">
    <location>
        <begin position="152"/>
        <end position="179"/>
    </location>
</feature>
<dbReference type="PANTHER" id="PTHR10746:SF6">
    <property type="entry name" value="LARGE RIBOSOMAL SUBUNIT PROTEIN UL4M"/>
    <property type="match status" value="1"/>
</dbReference>
<name>A0A2K2AN20_POPTR</name>
<dbReference type="ExpressionAtlas" id="A0A2K2AN20">
    <property type="expression patterns" value="baseline and differential"/>
</dbReference>
<evidence type="ECO:0000256" key="4">
    <source>
        <dbReference type="ARBA" id="ARBA00040565"/>
    </source>
</evidence>
<dbReference type="GO" id="GO:0005840">
    <property type="term" value="C:ribosome"/>
    <property type="evidence" value="ECO:0007669"/>
    <property type="project" value="UniProtKB-KW"/>
</dbReference>
<gene>
    <name evidence="6" type="ORF">POPTR_004G004800</name>
</gene>
<evidence type="ECO:0000256" key="2">
    <source>
        <dbReference type="ARBA" id="ARBA00022980"/>
    </source>
</evidence>
<evidence type="ECO:0000256" key="5">
    <source>
        <dbReference type="SAM" id="MobiDB-lite"/>
    </source>
</evidence>
<dbReference type="SUPFAM" id="SSF52166">
    <property type="entry name" value="Ribosomal protein L4"/>
    <property type="match status" value="1"/>
</dbReference>
<evidence type="ECO:0000256" key="1">
    <source>
        <dbReference type="ARBA" id="ARBA00010528"/>
    </source>
</evidence>
<dbReference type="GO" id="GO:0006412">
    <property type="term" value="P:translation"/>
    <property type="evidence" value="ECO:0007669"/>
    <property type="project" value="InterPro"/>
</dbReference>
<organism evidence="6 7">
    <name type="scientific">Populus trichocarpa</name>
    <name type="common">Western balsam poplar</name>
    <name type="synonym">Populus balsamifera subsp. trichocarpa</name>
    <dbReference type="NCBI Taxonomy" id="3694"/>
    <lineage>
        <taxon>Eukaryota</taxon>
        <taxon>Viridiplantae</taxon>
        <taxon>Streptophyta</taxon>
        <taxon>Embryophyta</taxon>
        <taxon>Tracheophyta</taxon>
        <taxon>Spermatophyta</taxon>
        <taxon>Magnoliopsida</taxon>
        <taxon>eudicotyledons</taxon>
        <taxon>Gunneridae</taxon>
        <taxon>Pentapetalae</taxon>
        <taxon>rosids</taxon>
        <taxon>fabids</taxon>
        <taxon>Malpighiales</taxon>
        <taxon>Salicaceae</taxon>
        <taxon>Saliceae</taxon>
        <taxon>Populus</taxon>
    </lineage>
</organism>
<keyword evidence="7" id="KW-1185">Reference proteome</keyword>
<dbReference type="Pfam" id="PF00573">
    <property type="entry name" value="Ribosomal_L4"/>
    <property type="match status" value="1"/>
</dbReference>
<evidence type="ECO:0000313" key="6">
    <source>
        <dbReference type="EMBL" id="PNT38926.1"/>
    </source>
</evidence>
<dbReference type="Gene3D" id="3.40.1370.10">
    <property type="match status" value="2"/>
</dbReference>
<dbReference type="InterPro" id="IPR013005">
    <property type="entry name" value="Ribosomal_uL4-like"/>
</dbReference>
<comment type="similarity">
    <text evidence="1">Belongs to the universal ribosomal protein uL4 family.</text>
</comment>
<sequence length="277" mass="30663">MALSISRRVLRSFGSLSGFGRCGDSSSLTSQSFRASHDLYGHVSGDCLFSAESSSFIKGAVSSLAHRRLSTSNVTSESTDGSFPSDLLSAKNVVTPQREIGLYQDLVIPVTNFHNEDKGLMVLAGDVFDVPIRKDIIHRVVRWQLAKRQQGTHSTKTISEVSGTGRKPYRQKGTGRARHGTLRGPQLLVFEDLEVPTHKTKNIVNYVIEMENTKKLLVVDGGPINEKLKLATQNLHYVNLLPSIGLNVYSILQHDTLVMSRDAVNKIVERMHTPIKR</sequence>
<feature type="compositionally biased region" description="Basic residues" evidence="5">
    <location>
        <begin position="167"/>
        <end position="179"/>
    </location>
</feature>
<evidence type="ECO:0000313" key="7">
    <source>
        <dbReference type="Proteomes" id="UP000006729"/>
    </source>
</evidence>
<dbReference type="GO" id="GO:1990904">
    <property type="term" value="C:ribonucleoprotein complex"/>
    <property type="evidence" value="ECO:0007669"/>
    <property type="project" value="UniProtKB-KW"/>
</dbReference>
<dbReference type="InterPro" id="IPR002136">
    <property type="entry name" value="Ribosomal_uL4"/>
</dbReference>
<keyword evidence="3" id="KW-0687">Ribonucleoprotein</keyword>
<dbReference type="AlphaFoldDB" id="A0A2K2AN20"/>
<accession>A0A2K2AN20</accession>
<dbReference type="InterPro" id="IPR023574">
    <property type="entry name" value="Ribosomal_uL4_dom_sf"/>
</dbReference>
<dbReference type="GO" id="GO:0003735">
    <property type="term" value="F:structural constituent of ribosome"/>
    <property type="evidence" value="ECO:0007669"/>
    <property type="project" value="InterPro"/>
</dbReference>
<proteinExistence type="inferred from homology"/>
<dbReference type="Proteomes" id="UP000006729">
    <property type="component" value="Chromosome 4"/>
</dbReference>